<proteinExistence type="predicted"/>
<evidence type="ECO:0000256" key="1">
    <source>
        <dbReference type="SAM" id="MobiDB-lite"/>
    </source>
</evidence>
<evidence type="ECO:0000313" key="3">
    <source>
        <dbReference type="Proteomes" id="UP000828251"/>
    </source>
</evidence>
<dbReference type="EMBL" id="JAIQCV010000010">
    <property type="protein sequence ID" value="KAH1057427.1"/>
    <property type="molecule type" value="Genomic_DNA"/>
</dbReference>
<feature type="region of interest" description="Disordered" evidence="1">
    <location>
        <begin position="59"/>
        <end position="118"/>
    </location>
</feature>
<feature type="compositionally biased region" description="Basic residues" evidence="1">
    <location>
        <begin position="81"/>
        <end position="90"/>
    </location>
</feature>
<keyword evidence="3" id="KW-1185">Reference proteome</keyword>
<sequence>MTRKIHYLKNGLKSSARQELERRGVQELSKAMMVAKFMVKLGLGKDKLESFKFEEGDICEGNHEEDNGNGNSSDGRESLTKRGKCPKKSTVKGDNGSDKAPKKLGLSKGKVETNRAKRRKKKRVKCFLCRGSHELRDSLKKSMVKEKATTELVESLEGLPPKEEVKLASDEEEVAMQTLKLEPMKLNSKKAIEFVKSSVRLPPKQNVSYASDLEEKVAM</sequence>
<accession>A0A9D3ZRJ1</accession>
<comment type="caution">
    <text evidence="2">The sequence shown here is derived from an EMBL/GenBank/DDBJ whole genome shotgun (WGS) entry which is preliminary data.</text>
</comment>
<protein>
    <submittedName>
        <fullName evidence="2">Uncharacterized protein</fullName>
    </submittedName>
</protein>
<dbReference type="Proteomes" id="UP000828251">
    <property type="component" value="Unassembled WGS sequence"/>
</dbReference>
<reference evidence="2 3" key="1">
    <citation type="journal article" date="2021" name="Plant Biotechnol. J.">
        <title>Multi-omics assisted identification of the key and species-specific regulatory components of drought-tolerant mechanisms in Gossypium stocksii.</title>
        <authorList>
            <person name="Yu D."/>
            <person name="Ke L."/>
            <person name="Zhang D."/>
            <person name="Wu Y."/>
            <person name="Sun Y."/>
            <person name="Mei J."/>
            <person name="Sun J."/>
            <person name="Sun Y."/>
        </authorList>
    </citation>
    <scope>NUCLEOTIDE SEQUENCE [LARGE SCALE GENOMIC DNA]</scope>
    <source>
        <strain evidence="3">cv. E1</strain>
        <tissue evidence="2">Leaf</tissue>
    </source>
</reference>
<evidence type="ECO:0000313" key="2">
    <source>
        <dbReference type="EMBL" id="KAH1057427.1"/>
    </source>
</evidence>
<gene>
    <name evidence="2" type="ORF">J1N35_035492</name>
</gene>
<dbReference type="AlphaFoldDB" id="A0A9D3ZRJ1"/>
<name>A0A9D3ZRJ1_9ROSI</name>
<organism evidence="2 3">
    <name type="scientific">Gossypium stocksii</name>
    <dbReference type="NCBI Taxonomy" id="47602"/>
    <lineage>
        <taxon>Eukaryota</taxon>
        <taxon>Viridiplantae</taxon>
        <taxon>Streptophyta</taxon>
        <taxon>Embryophyta</taxon>
        <taxon>Tracheophyta</taxon>
        <taxon>Spermatophyta</taxon>
        <taxon>Magnoliopsida</taxon>
        <taxon>eudicotyledons</taxon>
        <taxon>Gunneridae</taxon>
        <taxon>Pentapetalae</taxon>
        <taxon>rosids</taxon>
        <taxon>malvids</taxon>
        <taxon>Malvales</taxon>
        <taxon>Malvaceae</taxon>
        <taxon>Malvoideae</taxon>
        <taxon>Gossypium</taxon>
    </lineage>
</organism>